<keyword evidence="6" id="KW-1185">Reference proteome</keyword>
<keyword evidence="3" id="KW-0804">Transcription</keyword>
<evidence type="ECO:0000256" key="1">
    <source>
        <dbReference type="ARBA" id="ARBA00023015"/>
    </source>
</evidence>
<dbReference type="EMBL" id="JAHSQO010000004">
    <property type="protein sequence ID" value="MBY8917909.1"/>
    <property type="molecule type" value="Genomic_DNA"/>
</dbReference>
<dbReference type="InterPro" id="IPR036388">
    <property type="entry name" value="WH-like_DNA-bd_sf"/>
</dbReference>
<dbReference type="InterPro" id="IPR000524">
    <property type="entry name" value="Tscrpt_reg_HTH_GntR"/>
</dbReference>
<comment type="caution">
    <text evidence="5">The sequence shown here is derived from an EMBL/GenBank/DDBJ whole genome shotgun (WGS) entry which is preliminary data.</text>
</comment>
<dbReference type="Gene3D" id="1.10.10.10">
    <property type="entry name" value="Winged helix-like DNA-binding domain superfamily/Winged helix DNA-binding domain"/>
    <property type="match status" value="1"/>
</dbReference>
<dbReference type="InterPro" id="IPR011711">
    <property type="entry name" value="GntR_C"/>
</dbReference>
<evidence type="ECO:0000313" key="5">
    <source>
        <dbReference type="EMBL" id="MBY8917909.1"/>
    </source>
</evidence>
<dbReference type="InterPro" id="IPR036390">
    <property type="entry name" value="WH_DNA-bd_sf"/>
</dbReference>
<name>A0ABS7RAG1_9HYPH</name>
<evidence type="ECO:0000256" key="3">
    <source>
        <dbReference type="ARBA" id="ARBA00023163"/>
    </source>
</evidence>
<keyword evidence="2" id="KW-0238">DNA-binding</keyword>
<feature type="domain" description="HTH gntR-type" evidence="4">
    <location>
        <begin position="13"/>
        <end position="80"/>
    </location>
</feature>
<dbReference type="SUPFAM" id="SSF46785">
    <property type="entry name" value="Winged helix' DNA-binding domain"/>
    <property type="match status" value="1"/>
</dbReference>
<proteinExistence type="predicted"/>
<dbReference type="SMART" id="SM00895">
    <property type="entry name" value="FCD"/>
    <property type="match status" value="1"/>
</dbReference>
<protein>
    <submittedName>
        <fullName evidence="5">GntR family transcriptional regulator</fullName>
    </submittedName>
</protein>
<gene>
    <name evidence="5" type="ORF">KVG22_14990</name>
</gene>
<dbReference type="Proteomes" id="UP000777661">
    <property type="component" value="Unassembled WGS sequence"/>
</dbReference>
<organism evidence="5 6">
    <name type="scientific">Nitratireductor rhodophyticola</name>
    <dbReference type="NCBI Taxonomy" id="2854036"/>
    <lineage>
        <taxon>Bacteria</taxon>
        <taxon>Pseudomonadati</taxon>
        <taxon>Pseudomonadota</taxon>
        <taxon>Alphaproteobacteria</taxon>
        <taxon>Hyphomicrobiales</taxon>
        <taxon>Phyllobacteriaceae</taxon>
        <taxon>Nitratireductor</taxon>
    </lineage>
</organism>
<evidence type="ECO:0000313" key="6">
    <source>
        <dbReference type="Proteomes" id="UP000777661"/>
    </source>
</evidence>
<accession>A0ABS7RAG1</accession>
<dbReference type="SMART" id="SM00345">
    <property type="entry name" value="HTH_GNTR"/>
    <property type="match status" value="1"/>
</dbReference>
<dbReference type="CDD" id="cd07377">
    <property type="entry name" value="WHTH_GntR"/>
    <property type="match status" value="1"/>
</dbReference>
<keyword evidence="1" id="KW-0805">Transcription regulation</keyword>
<dbReference type="PROSITE" id="PS50949">
    <property type="entry name" value="HTH_GNTR"/>
    <property type="match status" value="1"/>
</dbReference>
<dbReference type="Pfam" id="PF07729">
    <property type="entry name" value="FCD"/>
    <property type="match status" value="1"/>
</dbReference>
<dbReference type="Pfam" id="PF00392">
    <property type="entry name" value="GntR"/>
    <property type="match status" value="1"/>
</dbReference>
<evidence type="ECO:0000259" key="4">
    <source>
        <dbReference type="PROSITE" id="PS50949"/>
    </source>
</evidence>
<evidence type="ECO:0000256" key="2">
    <source>
        <dbReference type="ARBA" id="ARBA00023125"/>
    </source>
</evidence>
<dbReference type="PANTHER" id="PTHR43537">
    <property type="entry name" value="TRANSCRIPTIONAL REGULATOR, GNTR FAMILY"/>
    <property type="match status" value="1"/>
</dbReference>
<dbReference type="InterPro" id="IPR008920">
    <property type="entry name" value="TF_FadR/GntR_C"/>
</dbReference>
<dbReference type="SUPFAM" id="SSF48008">
    <property type="entry name" value="GntR ligand-binding domain-like"/>
    <property type="match status" value="1"/>
</dbReference>
<dbReference type="RefSeq" id="WP_065815924.1">
    <property type="nucleotide sequence ID" value="NZ_CBDDPV010000002.1"/>
</dbReference>
<reference evidence="5 6" key="1">
    <citation type="submission" date="2021-06" db="EMBL/GenBank/DDBJ databases">
        <title>Nitratireductor porphyridii sp. nov., isolated from a small marine red alga, Porphyridium purpureum in South Korea.</title>
        <authorList>
            <person name="Kim K.H."/>
            <person name="Kristyanto S."/>
            <person name="Jeon C.O."/>
        </authorList>
    </citation>
    <scope>NUCLEOTIDE SEQUENCE [LARGE SCALE GENOMIC DNA]</scope>
    <source>
        <strain evidence="5 6">R6</strain>
    </source>
</reference>
<dbReference type="PANTHER" id="PTHR43537:SF5">
    <property type="entry name" value="UXU OPERON TRANSCRIPTIONAL REGULATOR"/>
    <property type="match status" value="1"/>
</dbReference>
<dbReference type="Gene3D" id="1.20.120.530">
    <property type="entry name" value="GntR ligand-binding domain-like"/>
    <property type="match status" value="1"/>
</dbReference>
<sequence length="240" mass="27590">MTQVPNLRNQRSQPLARQVYTALHQKILTFELKPYQALSETLVSEMLGVSRTPAREALTKLAEDKFVDIVPQRGTRVAPLREEDLDRSQFMREALELALLRRAMSSGNLDALVQELRKQITLQQTYVNFEDTKAFYAADEAFHALIAEYAKLPSVLPEILRVKDHMDRFRHMMVESVEDLNTVISQHRDIVDTIEAGDAEGAERSMIVHLRRIFDYVDEARGKFPEYFEAVDGKRAGARR</sequence>